<evidence type="ECO:0000259" key="1">
    <source>
        <dbReference type="Pfam" id="PF20038"/>
    </source>
</evidence>
<protein>
    <submittedName>
        <fullName evidence="2">Helix-turn-helix domain-containing protein</fullName>
    </submittedName>
</protein>
<dbReference type="RefSeq" id="WP_377927260.1">
    <property type="nucleotide sequence ID" value="NZ_JBHUEM010000005.1"/>
</dbReference>
<evidence type="ECO:0000313" key="2">
    <source>
        <dbReference type="EMBL" id="MFD1736115.1"/>
    </source>
</evidence>
<organism evidence="2 3">
    <name type="scientific">Bacillus salitolerans</name>
    <dbReference type="NCBI Taxonomy" id="1437434"/>
    <lineage>
        <taxon>Bacteria</taxon>
        <taxon>Bacillati</taxon>
        <taxon>Bacillota</taxon>
        <taxon>Bacilli</taxon>
        <taxon>Bacillales</taxon>
        <taxon>Bacillaceae</taxon>
        <taxon>Bacillus</taxon>
    </lineage>
</organism>
<proteinExistence type="predicted"/>
<dbReference type="InterPro" id="IPR045403">
    <property type="entry name" value="HTH_59_Firmicutes_type"/>
</dbReference>
<dbReference type="EMBL" id="JBHUEM010000005">
    <property type="protein sequence ID" value="MFD1736115.1"/>
    <property type="molecule type" value="Genomic_DNA"/>
</dbReference>
<accession>A0ABW4LLQ1</accession>
<dbReference type="Pfam" id="PF20038">
    <property type="entry name" value="HTH_59"/>
    <property type="match status" value="1"/>
</dbReference>
<keyword evidence="3" id="KW-1185">Reference proteome</keyword>
<dbReference type="Proteomes" id="UP001597214">
    <property type="component" value="Unassembled WGS sequence"/>
</dbReference>
<gene>
    <name evidence="2" type="ORF">ACFSCX_06010</name>
</gene>
<feature type="domain" description="Helix-turn-helix" evidence="1">
    <location>
        <begin position="1"/>
        <end position="68"/>
    </location>
</feature>
<evidence type="ECO:0000313" key="3">
    <source>
        <dbReference type="Proteomes" id="UP001597214"/>
    </source>
</evidence>
<reference evidence="3" key="1">
    <citation type="journal article" date="2019" name="Int. J. Syst. Evol. Microbiol.">
        <title>The Global Catalogue of Microorganisms (GCM) 10K type strain sequencing project: providing services to taxonomists for standard genome sequencing and annotation.</title>
        <authorList>
            <consortium name="The Broad Institute Genomics Platform"/>
            <consortium name="The Broad Institute Genome Sequencing Center for Infectious Disease"/>
            <person name="Wu L."/>
            <person name="Ma J."/>
        </authorList>
    </citation>
    <scope>NUCLEOTIDE SEQUENCE [LARGE SCALE GENOMIC DNA]</scope>
    <source>
        <strain evidence="3">CCUG 49339</strain>
    </source>
</reference>
<name>A0ABW4LLQ1_9BACI</name>
<comment type="caution">
    <text evidence="2">The sequence shown here is derived from an EMBL/GenBank/DDBJ whole genome shotgun (WGS) entry which is preliminary data.</text>
</comment>
<sequence length="71" mass="8215">MEERFKLSDIYTASTASTKRGIPYSTLKDDLVRYGKFDEHIKKGFVKKEGRVWILTKQALDDVYGKEKGVE</sequence>